<evidence type="ECO:0000256" key="1">
    <source>
        <dbReference type="ARBA" id="ARBA00022679"/>
    </source>
</evidence>
<feature type="domain" description="Erythromycin biosynthesis protein CIII-like C-terminal" evidence="2">
    <location>
        <begin position="338"/>
        <end position="443"/>
    </location>
</feature>
<reference evidence="3" key="2">
    <citation type="submission" date="2023-06" db="EMBL/GenBank/DDBJ databases">
        <authorList>
            <consortium name="Lawrence Berkeley National Laboratory"/>
            <person name="Haridas S."/>
            <person name="Hensen N."/>
            <person name="Bonometti L."/>
            <person name="Westerberg I."/>
            <person name="Brannstrom I.O."/>
            <person name="Guillou S."/>
            <person name="Cros-Aarteil S."/>
            <person name="Calhoun S."/>
            <person name="Kuo A."/>
            <person name="Mondo S."/>
            <person name="Pangilinan J."/>
            <person name="Riley R."/>
            <person name="LaButti K."/>
            <person name="Andreopoulos B."/>
            <person name="Lipzen A."/>
            <person name="Chen C."/>
            <person name="Yanf M."/>
            <person name="Daum C."/>
            <person name="Ng V."/>
            <person name="Clum A."/>
            <person name="Steindorff A."/>
            <person name="Ohm R."/>
            <person name="Martin F."/>
            <person name="Silar P."/>
            <person name="Natvig D."/>
            <person name="Lalanne C."/>
            <person name="Gautier V."/>
            <person name="Ament-velasquez S.L."/>
            <person name="Kruys A."/>
            <person name="Hutchinson M.I."/>
            <person name="Powell A.J."/>
            <person name="Barry K."/>
            <person name="Miller A.N."/>
            <person name="Grigoriev I.V."/>
            <person name="Debuchy R."/>
            <person name="Gladieux P."/>
            <person name="Thoren M.H."/>
            <person name="Johannesson H."/>
        </authorList>
    </citation>
    <scope>NUCLEOTIDE SEQUENCE</scope>
    <source>
        <strain evidence="3">CBS 232.78</strain>
    </source>
</reference>
<reference evidence="3" key="1">
    <citation type="journal article" date="2023" name="Mol. Phylogenet. Evol.">
        <title>Genome-scale phylogeny and comparative genomics of the fungal order Sordariales.</title>
        <authorList>
            <person name="Hensen N."/>
            <person name="Bonometti L."/>
            <person name="Westerberg I."/>
            <person name="Brannstrom I.O."/>
            <person name="Guillou S."/>
            <person name="Cros-Aarteil S."/>
            <person name="Calhoun S."/>
            <person name="Haridas S."/>
            <person name="Kuo A."/>
            <person name="Mondo S."/>
            <person name="Pangilinan J."/>
            <person name="Riley R."/>
            <person name="LaButti K."/>
            <person name="Andreopoulos B."/>
            <person name="Lipzen A."/>
            <person name="Chen C."/>
            <person name="Yan M."/>
            <person name="Daum C."/>
            <person name="Ng V."/>
            <person name="Clum A."/>
            <person name="Steindorff A."/>
            <person name="Ohm R.A."/>
            <person name="Martin F."/>
            <person name="Silar P."/>
            <person name="Natvig D.O."/>
            <person name="Lalanne C."/>
            <person name="Gautier V."/>
            <person name="Ament-Velasquez S.L."/>
            <person name="Kruys A."/>
            <person name="Hutchinson M.I."/>
            <person name="Powell A.J."/>
            <person name="Barry K."/>
            <person name="Miller A.N."/>
            <person name="Grigoriev I.V."/>
            <person name="Debuchy R."/>
            <person name="Gladieux P."/>
            <person name="Hiltunen Thoren M."/>
            <person name="Johannesson H."/>
        </authorList>
    </citation>
    <scope>NUCLEOTIDE SEQUENCE</scope>
    <source>
        <strain evidence="3">CBS 232.78</strain>
    </source>
</reference>
<sequence>MSQGDQAPFLLFLCHPLSGHVTPILRIASGLRQRGWADIAFLSSAFFCARIEAAGLEFIGFSPDADADDTTLFDKSAPPPPVLSIIDSHHQTIARLPAQWECVKSALSMLHARDPARRVIIITEAFFYGVISLKRGALPPHGVPVPQTICVSILAPAIRSLDLPPSFGSPHPFDPSSQGRARNAALWKAWEEQAQPVTDLLNRKLLEAGATQGLGANEVFMSGANYTCHDIILQVGLREFEYARVDFPAGFKFIGVLPPPPSSTTTAIGRSDVVAALFAELTTNAELDEKDAGRCKVVVVAQGTVETDPSELIIPTLELLSSENVVTVAILGARGASLPSAWPVPPNATVVDYLSYDAVLPFADVWVHNGGYGAVMHGISHGVPMIVAGEGQDKLDNGKRVAWCGLGIDLACAKPEADKLATALKEVLAEKKYKEIAKRIQAAANKMDTVGLVEEEILKLAKSCFNQLPL</sequence>
<dbReference type="SUPFAM" id="SSF53756">
    <property type="entry name" value="UDP-Glycosyltransferase/glycogen phosphorylase"/>
    <property type="match status" value="1"/>
</dbReference>
<dbReference type="GO" id="GO:0016758">
    <property type="term" value="F:hexosyltransferase activity"/>
    <property type="evidence" value="ECO:0007669"/>
    <property type="project" value="UniProtKB-ARBA"/>
</dbReference>
<evidence type="ECO:0000259" key="2">
    <source>
        <dbReference type="Pfam" id="PF06722"/>
    </source>
</evidence>
<keyword evidence="4" id="KW-1185">Reference proteome</keyword>
<organism evidence="3 4">
    <name type="scientific">Podospora didyma</name>
    <dbReference type="NCBI Taxonomy" id="330526"/>
    <lineage>
        <taxon>Eukaryota</taxon>
        <taxon>Fungi</taxon>
        <taxon>Dikarya</taxon>
        <taxon>Ascomycota</taxon>
        <taxon>Pezizomycotina</taxon>
        <taxon>Sordariomycetes</taxon>
        <taxon>Sordariomycetidae</taxon>
        <taxon>Sordariales</taxon>
        <taxon>Podosporaceae</taxon>
        <taxon>Podospora</taxon>
    </lineage>
</organism>
<dbReference type="Proteomes" id="UP001285441">
    <property type="component" value="Unassembled WGS sequence"/>
</dbReference>
<dbReference type="InterPro" id="IPR002213">
    <property type="entry name" value="UDP_glucos_trans"/>
</dbReference>
<dbReference type="AlphaFoldDB" id="A0AAE0U053"/>
<dbReference type="Gene3D" id="3.40.50.2000">
    <property type="entry name" value="Glycogen Phosphorylase B"/>
    <property type="match status" value="2"/>
</dbReference>
<accession>A0AAE0U053</accession>
<name>A0AAE0U053_9PEZI</name>
<proteinExistence type="predicted"/>
<keyword evidence="1" id="KW-0808">Transferase</keyword>
<dbReference type="CDD" id="cd03784">
    <property type="entry name" value="GT1_Gtf-like"/>
    <property type="match status" value="1"/>
</dbReference>
<evidence type="ECO:0000313" key="3">
    <source>
        <dbReference type="EMBL" id="KAK3385956.1"/>
    </source>
</evidence>
<protein>
    <recommendedName>
        <fullName evidence="2">Erythromycin biosynthesis protein CIII-like C-terminal domain-containing protein</fullName>
    </recommendedName>
</protein>
<dbReference type="GO" id="GO:0008194">
    <property type="term" value="F:UDP-glycosyltransferase activity"/>
    <property type="evidence" value="ECO:0007669"/>
    <property type="project" value="InterPro"/>
</dbReference>
<dbReference type="PANTHER" id="PTHR21015:SF22">
    <property type="entry name" value="GLYCOSYLTRANSFERASE"/>
    <property type="match status" value="1"/>
</dbReference>
<dbReference type="EMBL" id="JAULSW010000004">
    <property type="protein sequence ID" value="KAK3385956.1"/>
    <property type="molecule type" value="Genomic_DNA"/>
</dbReference>
<dbReference type="Pfam" id="PF06722">
    <property type="entry name" value="EryCIII-like_C"/>
    <property type="match status" value="1"/>
</dbReference>
<dbReference type="InterPro" id="IPR010610">
    <property type="entry name" value="EryCIII-like_C"/>
</dbReference>
<comment type="caution">
    <text evidence="3">The sequence shown here is derived from an EMBL/GenBank/DDBJ whole genome shotgun (WGS) entry which is preliminary data.</text>
</comment>
<evidence type="ECO:0000313" key="4">
    <source>
        <dbReference type="Proteomes" id="UP001285441"/>
    </source>
</evidence>
<gene>
    <name evidence="3" type="ORF">B0H63DRAFT_473898</name>
</gene>
<dbReference type="PANTHER" id="PTHR21015">
    <property type="entry name" value="UDP-N-ACETYLGLUCOSAMINE--N-ACETYLMURAMYL-(PENTAPEPTIDE) PYROPHOSPHORYL-UNDECAPRENOL N-ACETYLGLUCOSAMINE TRANSFERASE 1"/>
    <property type="match status" value="1"/>
</dbReference>